<protein>
    <recommendedName>
        <fullName evidence="3">LPS-assembly lipoprotein</fullName>
    </recommendedName>
</protein>
<organism evidence="1 2">
    <name type="scientific">Amylibacter marinus</name>
    <dbReference type="NCBI Taxonomy" id="1475483"/>
    <lineage>
        <taxon>Bacteria</taxon>
        <taxon>Pseudomonadati</taxon>
        <taxon>Pseudomonadota</taxon>
        <taxon>Alphaproteobacteria</taxon>
        <taxon>Rhodobacterales</taxon>
        <taxon>Paracoccaceae</taxon>
        <taxon>Amylibacter</taxon>
    </lineage>
</organism>
<evidence type="ECO:0000313" key="1">
    <source>
        <dbReference type="EMBL" id="GLQ35403.1"/>
    </source>
</evidence>
<dbReference type="Proteomes" id="UP001156694">
    <property type="component" value="Unassembled WGS sequence"/>
</dbReference>
<reference evidence="2" key="1">
    <citation type="journal article" date="2019" name="Int. J. Syst. Evol. Microbiol.">
        <title>The Global Catalogue of Microorganisms (GCM) 10K type strain sequencing project: providing services to taxonomists for standard genome sequencing and annotation.</title>
        <authorList>
            <consortium name="The Broad Institute Genomics Platform"/>
            <consortium name="The Broad Institute Genome Sequencing Center for Infectious Disease"/>
            <person name="Wu L."/>
            <person name="Ma J."/>
        </authorList>
    </citation>
    <scope>NUCLEOTIDE SEQUENCE [LARGE SCALE GENOMIC DNA]</scope>
    <source>
        <strain evidence="2">NBRC 110140</strain>
    </source>
</reference>
<proteinExistence type="predicted"/>
<keyword evidence="2" id="KW-1185">Reference proteome</keyword>
<evidence type="ECO:0000313" key="2">
    <source>
        <dbReference type="Proteomes" id="UP001156694"/>
    </source>
</evidence>
<dbReference type="Pfam" id="PF04390">
    <property type="entry name" value="LptE"/>
    <property type="match status" value="1"/>
</dbReference>
<dbReference type="InterPro" id="IPR007485">
    <property type="entry name" value="LPS_assembly_LptE"/>
</dbReference>
<sequence length="162" mass="18076">MLFNRRIFLLGALPLMGCGFEPVYGEKSSASALLGQVDIQVQNSRNSFEFRDRLIERLGRGDASAPYYLTYEFGITSDDLVISDSDNVTRYTLSGVTRYKILERASNTVVFTDKVASNTAYSATSGTYQTSVAERDAHVRLVWDMAEKIATRISIVAPDWPK</sequence>
<dbReference type="EMBL" id="BSNN01000004">
    <property type="protein sequence ID" value="GLQ35403.1"/>
    <property type="molecule type" value="Genomic_DNA"/>
</dbReference>
<gene>
    <name evidence="1" type="ORF">GCM10007939_16860</name>
</gene>
<comment type="caution">
    <text evidence="1">The sequence shown here is derived from an EMBL/GenBank/DDBJ whole genome shotgun (WGS) entry which is preliminary data.</text>
</comment>
<name>A0ABQ5VVU4_9RHOB</name>
<evidence type="ECO:0008006" key="3">
    <source>
        <dbReference type="Google" id="ProtNLM"/>
    </source>
</evidence>
<dbReference type="Gene3D" id="3.30.160.150">
    <property type="entry name" value="Lipoprotein like domain"/>
    <property type="match status" value="1"/>
</dbReference>
<accession>A0ABQ5VVU4</accession>